<sequence length="453" mass="51920">MANWCQKHEEVPLSKQLAVTVKSIKWSYAIFWSFSTREQGGKSLRLDETLFRVLEWGAGYYNGDIKTKKIVHSMELETNKTGLQRSVQLRELYMSLSEEWYYLVCMSFVFKPGQSLPSTALEKGQPIWLCNAQYADSNVFSRSLLAKSASIQTVVCFPHMGGVIEFGITDLPKGLNDGTSQVQSLNLMDDDFSNGVQGSMNSGDYVLLSGALVKQEKDSKSCFAAWNKRGHGNNYRPILLQEMLKSKFVINAPVEKIKEALDQTSQLPYAHRVERLLFRAENTRLRRVQYYIYGNIFLSAMHRWECDLLSPLCVSLRFTPVYLNSCSESTKNTCPDFDTSKIFYCKPNFFKLAFLIILSELQVIQANKRVVNSLIFFTYNIIWCQDHFVILKTPEESYRKPVLRPPQNHPVSAKEDREEGSNSGSEMAEDSLFTVEKKKGRASMQYHYRITAQ</sequence>
<dbReference type="InterPro" id="IPR025610">
    <property type="entry name" value="MYC/MYB_N"/>
</dbReference>
<reference evidence="6 7" key="1">
    <citation type="journal article" date="2020" name="bioRxiv">
        <title>Sequence and annotation of 42 cannabis genomes reveals extensive copy number variation in cannabinoid synthesis and pathogen resistance genes.</title>
        <authorList>
            <person name="Mckernan K.J."/>
            <person name="Helbert Y."/>
            <person name="Kane L.T."/>
            <person name="Ebling H."/>
            <person name="Zhang L."/>
            <person name="Liu B."/>
            <person name="Eaton Z."/>
            <person name="Mclaughlin S."/>
            <person name="Kingan S."/>
            <person name="Baybayan P."/>
            <person name="Concepcion G."/>
            <person name="Jordan M."/>
            <person name="Riva A."/>
            <person name="Barbazuk W."/>
            <person name="Harkins T."/>
        </authorList>
    </citation>
    <scope>NUCLEOTIDE SEQUENCE [LARGE SCALE GENOMIC DNA]</scope>
    <source>
        <strain evidence="7">cv. Jamaican Lion 4</strain>
        <tissue evidence="6">Leaf</tissue>
    </source>
</reference>
<evidence type="ECO:0000256" key="4">
    <source>
        <dbReference type="SAM" id="MobiDB-lite"/>
    </source>
</evidence>
<dbReference type="PANTHER" id="PTHR46266">
    <property type="entry name" value="TRANSCRIPTION FACTOR TT8"/>
    <property type="match status" value="1"/>
</dbReference>
<keyword evidence="3" id="KW-0804">Transcription</keyword>
<dbReference type="Pfam" id="PF14215">
    <property type="entry name" value="bHLH-MYC_N"/>
    <property type="match status" value="1"/>
</dbReference>
<evidence type="ECO:0000313" key="7">
    <source>
        <dbReference type="Proteomes" id="UP000583929"/>
    </source>
</evidence>
<protein>
    <recommendedName>
        <fullName evidence="5">Transcription factor MYC/MYB N-terminal domain-containing protein</fullName>
    </recommendedName>
</protein>
<name>A0A7J6HCR9_CANSA</name>
<evidence type="ECO:0000259" key="5">
    <source>
        <dbReference type="Pfam" id="PF14215"/>
    </source>
</evidence>
<feature type="region of interest" description="Disordered" evidence="4">
    <location>
        <begin position="401"/>
        <end position="436"/>
    </location>
</feature>
<dbReference type="Proteomes" id="UP000583929">
    <property type="component" value="Unassembled WGS sequence"/>
</dbReference>
<dbReference type="PANTHER" id="PTHR46266:SF1">
    <property type="entry name" value="TRANSCRIPTION FACTOR MYC1"/>
    <property type="match status" value="1"/>
</dbReference>
<comment type="caution">
    <text evidence="6">The sequence shown here is derived from an EMBL/GenBank/DDBJ whole genome shotgun (WGS) entry which is preliminary data.</text>
</comment>
<proteinExistence type="predicted"/>
<evidence type="ECO:0000256" key="1">
    <source>
        <dbReference type="ARBA" id="ARBA00023015"/>
    </source>
</evidence>
<keyword evidence="2" id="KW-0010">Activator</keyword>
<dbReference type="AlphaFoldDB" id="A0A7J6HCR9"/>
<keyword evidence="1" id="KW-0805">Transcription regulation</keyword>
<keyword evidence="7" id="KW-1185">Reference proteome</keyword>
<feature type="domain" description="Transcription factor MYC/MYB N-terminal" evidence="5">
    <location>
        <begin position="13"/>
        <end position="170"/>
    </location>
</feature>
<gene>
    <name evidence="6" type="ORF">G4B88_011870</name>
</gene>
<evidence type="ECO:0000313" key="6">
    <source>
        <dbReference type="EMBL" id="KAF4392875.1"/>
    </source>
</evidence>
<accession>A0A7J6HCR9</accession>
<dbReference type="EMBL" id="JAATIQ010000050">
    <property type="protein sequence ID" value="KAF4392875.1"/>
    <property type="molecule type" value="Genomic_DNA"/>
</dbReference>
<organism evidence="6 7">
    <name type="scientific">Cannabis sativa</name>
    <name type="common">Hemp</name>
    <name type="synonym">Marijuana</name>
    <dbReference type="NCBI Taxonomy" id="3483"/>
    <lineage>
        <taxon>Eukaryota</taxon>
        <taxon>Viridiplantae</taxon>
        <taxon>Streptophyta</taxon>
        <taxon>Embryophyta</taxon>
        <taxon>Tracheophyta</taxon>
        <taxon>Spermatophyta</taxon>
        <taxon>Magnoliopsida</taxon>
        <taxon>eudicotyledons</taxon>
        <taxon>Gunneridae</taxon>
        <taxon>Pentapetalae</taxon>
        <taxon>rosids</taxon>
        <taxon>fabids</taxon>
        <taxon>Rosales</taxon>
        <taxon>Cannabaceae</taxon>
        <taxon>Cannabis</taxon>
    </lineage>
</organism>
<evidence type="ECO:0000256" key="3">
    <source>
        <dbReference type="ARBA" id="ARBA00023163"/>
    </source>
</evidence>
<evidence type="ECO:0000256" key="2">
    <source>
        <dbReference type="ARBA" id="ARBA00023159"/>
    </source>
</evidence>